<evidence type="ECO:0000313" key="17">
    <source>
        <dbReference type="EMBL" id="KAJ3653060.1"/>
    </source>
</evidence>
<dbReference type="SUPFAM" id="SSF74650">
    <property type="entry name" value="Galactose mutarotase-like"/>
    <property type="match status" value="1"/>
</dbReference>
<proteinExistence type="inferred from homology"/>
<evidence type="ECO:0000256" key="12">
    <source>
        <dbReference type="ARBA" id="ARBA00045743"/>
    </source>
</evidence>
<dbReference type="EMBL" id="JALNTZ010000005">
    <property type="protein sequence ID" value="KAJ3653060.1"/>
    <property type="molecule type" value="Genomic_DNA"/>
</dbReference>
<evidence type="ECO:0000256" key="16">
    <source>
        <dbReference type="PIRSR" id="PIRSR005096-3"/>
    </source>
</evidence>
<dbReference type="AlphaFoldDB" id="A0AA38MDN0"/>
<dbReference type="CDD" id="cd09019">
    <property type="entry name" value="galactose_mutarotase_like"/>
    <property type="match status" value="1"/>
</dbReference>
<evidence type="ECO:0000256" key="9">
    <source>
        <dbReference type="ARBA" id="ARBA00022553"/>
    </source>
</evidence>
<dbReference type="GO" id="GO:0033499">
    <property type="term" value="P:galactose catabolic process via UDP-galactose, Leloir pathway"/>
    <property type="evidence" value="ECO:0007669"/>
    <property type="project" value="TreeGrafter"/>
</dbReference>
<dbReference type="InterPro" id="IPR018052">
    <property type="entry name" value="Ald1_epimerase_CS"/>
</dbReference>
<dbReference type="Proteomes" id="UP001168821">
    <property type="component" value="Unassembled WGS sequence"/>
</dbReference>
<name>A0AA38MDN0_9CUCU</name>
<evidence type="ECO:0000256" key="7">
    <source>
        <dbReference type="ARBA" id="ARBA00011245"/>
    </source>
</evidence>
<keyword evidence="18" id="KW-1185">Reference proteome</keyword>
<dbReference type="GO" id="GO:0005737">
    <property type="term" value="C:cytoplasm"/>
    <property type="evidence" value="ECO:0007669"/>
    <property type="project" value="UniProtKB-SubCell"/>
</dbReference>
<gene>
    <name evidence="17" type="ORF">Zmor_018977</name>
</gene>
<evidence type="ECO:0000256" key="5">
    <source>
        <dbReference type="ARBA" id="ARBA00005028"/>
    </source>
</evidence>
<dbReference type="InterPro" id="IPR014718">
    <property type="entry name" value="GH-type_carb-bd"/>
</dbReference>
<feature type="active site" description="Proton donor" evidence="14">
    <location>
        <position position="183"/>
    </location>
</feature>
<evidence type="ECO:0000256" key="6">
    <source>
        <dbReference type="ARBA" id="ARBA00006206"/>
    </source>
</evidence>
<keyword evidence="8" id="KW-0963">Cytoplasm</keyword>
<evidence type="ECO:0000256" key="4">
    <source>
        <dbReference type="ARBA" id="ARBA00004947"/>
    </source>
</evidence>
<evidence type="ECO:0000256" key="13">
    <source>
        <dbReference type="PIRNR" id="PIRNR005096"/>
    </source>
</evidence>
<comment type="pathway">
    <text evidence="4">Carbohydrate metabolism; galactose metabolism.</text>
</comment>
<feature type="active site" description="Proton acceptor" evidence="14">
    <location>
        <position position="331"/>
    </location>
</feature>
<comment type="subunit">
    <text evidence="7">Monomer.</text>
</comment>
<keyword evidence="10 13" id="KW-0413">Isomerase</keyword>
<protein>
    <recommendedName>
        <fullName evidence="13">Aldose 1-epimerase</fullName>
        <ecNumber evidence="13">5.1.3.3</ecNumber>
    </recommendedName>
</protein>
<dbReference type="InterPro" id="IPR008183">
    <property type="entry name" value="Aldose_1/G6P_1-epimerase"/>
</dbReference>
<dbReference type="PIRSF" id="PIRSF005096">
    <property type="entry name" value="GALM"/>
    <property type="match status" value="1"/>
</dbReference>
<comment type="subcellular location">
    <subcellularLocation>
        <location evidence="3">Cytoplasm</location>
    </subcellularLocation>
</comment>
<feature type="binding site" evidence="16">
    <location>
        <begin position="183"/>
        <end position="185"/>
    </location>
    <ligand>
        <name>beta-D-galactose</name>
        <dbReference type="ChEBI" id="CHEBI:27667"/>
    </ligand>
</feature>
<evidence type="ECO:0000256" key="11">
    <source>
        <dbReference type="ARBA" id="ARBA00023277"/>
    </source>
</evidence>
<dbReference type="PANTHER" id="PTHR10091">
    <property type="entry name" value="ALDOSE-1-EPIMERASE"/>
    <property type="match status" value="1"/>
</dbReference>
<dbReference type="PANTHER" id="PTHR10091:SF0">
    <property type="entry name" value="GALACTOSE MUTAROTASE"/>
    <property type="match status" value="1"/>
</dbReference>
<evidence type="ECO:0000256" key="2">
    <source>
        <dbReference type="ARBA" id="ARBA00001712"/>
    </source>
</evidence>
<keyword evidence="11 13" id="KW-0119">Carbohydrate metabolism</keyword>
<dbReference type="InterPro" id="IPR015443">
    <property type="entry name" value="Aldose_1-epimerase"/>
</dbReference>
<evidence type="ECO:0000256" key="10">
    <source>
        <dbReference type="ARBA" id="ARBA00023235"/>
    </source>
</evidence>
<evidence type="ECO:0000256" key="8">
    <source>
        <dbReference type="ARBA" id="ARBA00022490"/>
    </source>
</evidence>
<evidence type="ECO:0000313" key="18">
    <source>
        <dbReference type="Proteomes" id="UP001168821"/>
    </source>
</evidence>
<evidence type="ECO:0000256" key="3">
    <source>
        <dbReference type="ARBA" id="ARBA00004496"/>
    </source>
</evidence>
<accession>A0AA38MDN0</accession>
<dbReference type="GO" id="GO:0004034">
    <property type="term" value="F:aldose 1-epimerase activity"/>
    <property type="evidence" value="ECO:0007669"/>
    <property type="project" value="UniProtKB-EC"/>
</dbReference>
<dbReference type="InterPro" id="IPR011013">
    <property type="entry name" value="Gal_mutarotase_sf_dom"/>
</dbReference>
<sequence>MVKLKEDQFDLYTYKNTGKSVSVRSFTWENDNKVSVQVITYGATVTFIKVPDKSGVVKDIVTGFKNLAGYQDAENPYFGATVGRVANRIANGQFKLFGQTIQVSKNLGKHQLHGGFVGFDKVIWEHFVDGNKVVMSYHSPDMEEGYPGDLVVHTTFELTDTSEFRVEFKATTTKPTYVNLTNHSYFNLAGHNTGASELYKHVVSINADRITAVDKDCIPTGSLQPVGGTVFDLQAPKVLGELINKVPNSDGFDHNFCVMKESGQEKTFVARVHHPESARMLEVHSNQPGVQFYTANFFPENPSTYKGDKSKLKTLTGKDGNYYKHGALCLETQNWPDAPNHENFPNLILKPGETYYHLVAYKFSVKS</sequence>
<comment type="catalytic activity">
    <reaction evidence="2">
        <text>alpha-D-galactose = beta-D-galactose</text>
        <dbReference type="Rhea" id="RHEA:28675"/>
        <dbReference type="ChEBI" id="CHEBI:27667"/>
        <dbReference type="ChEBI" id="CHEBI:28061"/>
        <dbReference type="EC" id="5.1.3.3"/>
    </reaction>
    <physiologicalReaction direction="right-to-left" evidence="2">
        <dbReference type="Rhea" id="RHEA:28677"/>
    </physiologicalReaction>
</comment>
<organism evidence="17 18">
    <name type="scientific">Zophobas morio</name>
    <dbReference type="NCBI Taxonomy" id="2755281"/>
    <lineage>
        <taxon>Eukaryota</taxon>
        <taxon>Metazoa</taxon>
        <taxon>Ecdysozoa</taxon>
        <taxon>Arthropoda</taxon>
        <taxon>Hexapoda</taxon>
        <taxon>Insecta</taxon>
        <taxon>Pterygota</taxon>
        <taxon>Neoptera</taxon>
        <taxon>Endopterygota</taxon>
        <taxon>Coleoptera</taxon>
        <taxon>Polyphaga</taxon>
        <taxon>Cucujiformia</taxon>
        <taxon>Tenebrionidae</taxon>
        <taxon>Zophobas</taxon>
    </lineage>
</organism>
<comment type="caution">
    <text evidence="17">The sequence shown here is derived from an EMBL/GenBank/DDBJ whole genome shotgun (WGS) entry which is preliminary data.</text>
</comment>
<evidence type="ECO:0000256" key="1">
    <source>
        <dbReference type="ARBA" id="ARBA00001614"/>
    </source>
</evidence>
<dbReference type="InterPro" id="IPR047215">
    <property type="entry name" value="Galactose_mutarotase-like"/>
</dbReference>
<evidence type="ECO:0000256" key="14">
    <source>
        <dbReference type="PIRSR" id="PIRSR005096-1"/>
    </source>
</evidence>
<dbReference type="GO" id="GO:0030246">
    <property type="term" value="F:carbohydrate binding"/>
    <property type="evidence" value="ECO:0007669"/>
    <property type="project" value="InterPro"/>
</dbReference>
<comment type="function">
    <text evidence="12">Mutarotase that catalyzes the interconversion of beta-D-galactose and alpha-D-galactose during galactose metabolism. Beta-D-galactose is metabolized in the liver into glucose 1-phosphate, the primary metabolic fuel, by the action of four enzymes that constitute the Leloir pathway: GALM, GALK1 (galactokinase), GALT (galactose-1-phosphate uridylyltransferase) and GALE (UDP-galactose-4'-epimerase). Involved in the maintenance of the equilibrium between the beta- and alpha-anomers of galactose, therefore ensuring a sufficient supply of the alpha-anomer for GALK1. Also active on D-glucose although shows a preference for galactose over glucose.</text>
</comment>
<keyword evidence="9" id="KW-0597">Phosphoprotein</keyword>
<dbReference type="Gene3D" id="2.70.98.10">
    <property type="match status" value="1"/>
</dbReference>
<dbReference type="GO" id="GO:0006006">
    <property type="term" value="P:glucose metabolic process"/>
    <property type="evidence" value="ECO:0007669"/>
    <property type="project" value="TreeGrafter"/>
</dbReference>
<comment type="similarity">
    <text evidence="6 13">Belongs to the aldose epimerase family.</text>
</comment>
<dbReference type="Pfam" id="PF01263">
    <property type="entry name" value="Aldose_epim"/>
    <property type="match status" value="1"/>
</dbReference>
<dbReference type="EC" id="5.1.3.3" evidence="13"/>
<feature type="binding site" evidence="16">
    <location>
        <begin position="87"/>
        <end position="88"/>
    </location>
    <ligand>
        <name>beta-D-galactose</name>
        <dbReference type="ChEBI" id="CHEBI:27667"/>
    </ligand>
</feature>
<comment type="pathway">
    <text evidence="5 13">Carbohydrate metabolism; hexose metabolism.</text>
</comment>
<dbReference type="PROSITE" id="PS00545">
    <property type="entry name" value="ALDOSE_1_EPIMERASE"/>
    <property type="match status" value="1"/>
</dbReference>
<feature type="binding site" evidence="15">
    <location>
        <position position="253"/>
    </location>
    <ligand>
        <name>beta-D-galactose</name>
        <dbReference type="ChEBI" id="CHEBI:27667"/>
    </ligand>
</feature>
<comment type="catalytic activity">
    <reaction evidence="1 13">
        <text>alpha-D-glucose = beta-D-glucose</text>
        <dbReference type="Rhea" id="RHEA:10264"/>
        <dbReference type="ChEBI" id="CHEBI:15903"/>
        <dbReference type="ChEBI" id="CHEBI:17925"/>
        <dbReference type="EC" id="5.1.3.3"/>
    </reaction>
</comment>
<reference evidence="17" key="1">
    <citation type="journal article" date="2023" name="G3 (Bethesda)">
        <title>Whole genome assemblies of Zophobas morio and Tenebrio molitor.</title>
        <authorList>
            <person name="Kaur S."/>
            <person name="Stinson S.A."/>
            <person name="diCenzo G.C."/>
        </authorList>
    </citation>
    <scope>NUCLEOTIDE SEQUENCE</scope>
    <source>
        <strain evidence="17">QUZm001</strain>
    </source>
</reference>
<dbReference type="FunFam" id="2.70.98.10:FF:000003">
    <property type="entry name" value="Aldose 1-epimerase"/>
    <property type="match status" value="1"/>
</dbReference>
<evidence type="ECO:0000256" key="15">
    <source>
        <dbReference type="PIRSR" id="PIRSR005096-2"/>
    </source>
</evidence>
<dbReference type="NCBIfam" id="NF008277">
    <property type="entry name" value="PRK11055.1"/>
    <property type="match status" value="1"/>
</dbReference>